<keyword evidence="6 10" id="KW-0812">Transmembrane</keyword>
<evidence type="ECO:0000256" key="9">
    <source>
        <dbReference type="SAM" id="MobiDB-lite"/>
    </source>
</evidence>
<keyword evidence="3" id="KW-1003">Cell membrane</keyword>
<gene>
    <name evidence="11" type="ORF">IV56_GL000427</name>
</gene>
<keyword evidence="2" id="KW-0813">Transport</keyword>
<dbReference type="InterPro" id="IPR004700">
    <property type="entry name" value="PTS_IIC_man"/>
</dbReference>
<dbReference type="GO" id="GO:0005886">
    <property type="term" value="C:plasma membrane"/>
    <property type="evidence" value="ECO:0007669"/>
    <property type="project" value="UniProtKB-SubCell"/>
</dbReference>
<dbReference type="STRING" id="1293598.IV56_GL000427"/>
<evidence type="ECO:0000313" key="12">
    <source>
        <dbReference type="Proteomes" id="UP000050969"/>
    </source>
</evidence>
<evidence type="ECO:0000256" key="3">
    <source>
        <dbReference type="ARBA" id="ARBA00022475"/>
    </source>
</evidence>
<sequence>MSYTIVQALLIGLWAAFCFAGQVWGTYTNRALFISLGVGLILGDVRTAVIFGATAELAFMGFGVGPGGSTPPNPLGPGIVGTIMSVSIKGLTPGAALSLSYPFAILVPFVITFIFSINANNMAWAKKAIEDGKYRRFHFLANTTLLGFILFAFVFGFVATISTSVLKTFVTSIPAWLIQGLTVAGGLLPAIGFALIMSTMVKKEYIPALLLGYVCVAYLKMPIIGLAFAGAVLAFNNFYNGRKNNSNSNSGSNNGGTSDQPEDEEGIEDGI</sequence>
<dbReference type="OrthoDB" id="1649937at2"/>
<feature type="transmembrane region" description="Helical" evidence="10">
    <location>
        <begin position="173"/>
        <end position="196"/>
    </location>
</feature>
<organism evidence="11 12">
    <name type="scientific">Lacticaseibacillus saniviri JCM 17471 = DSM 24301</name>
    <dbReference type="NCBI Taxonomy" id="1293598"/>
    <lineage>
        <taxon>Bacteria</taxon>
        <taxon>Bacillati</taxon>
        <taxon>Bacillota</taxon>
        <taxon>Bacilli</taxon>
        <taxon>Lactobacillales</taxon>
        <taxon>Lactobacillaceae</taxon>
        <taxon>Lacticaseibacillus</taxon>
    </lineage>
</organism>
<feature type="transmembrane region" description="Helical" evidence="10">
    <location>
        <begin position="208"/>
        <end position="235"/>
    </location>
</feature>
<keyword evidence="8 10" id="KW-0472">Membrane</keyword>
<evidence type="ECO:0000313" key="11">
    <source>
        <dbReference type="EMBL" id="KRO17307.1"/>
    </source>
</evidence>
<keyword evidence="4" id="KW-0762">Sugar transport</keyword>
<dbReference type="Proteomes" id="UP000050969">
    <property type="component" value="Unassembled WGS sequence"/>
</dbReference>
<dbReference type="GO" id="GO:0009401">
    <property type="term" value="P:phosphoenolpyruvate-dependent sugar phosphotransferase system"/>
    <property type="evidence" value="ECO:0007669"/>
    <property type="project" value="UniProtKB-KW"/>
</dbReference>
<proteinExistence type="predicted"/>
<feature type="compositionally biased region" description="Low complexity" evidence="9">
    <location>
        <begin position="246"/>
        <end position="256"/>
    </location>
</feature>
<feature type="transmembrane region" description="Helical" evidence="10">
    <location>
        <begin position="99"/>
        <end position="118"/>
    </location>
</feature>
<dbReference type="PANTHER" id="PTHR32502:SF8">
    <property type="entry name" value="N-ACETYLGALACTOSAMINE PERMEASE IIC COMPONENT 1"/>
    <property type="match status" value="1"/>
</dbReference>
<evidence type="ECO:0000256" key="7">
    <source>
        <dbReference type="ARBA" id="ARBA00022989"/>
    </source>
</evidence>
<feature type="transmembrane region" description="Helical" evidence="10">
    <location>
        <begin position="139"/>
        <end position="161"/>
    </location>
</feature>
<dbReference type="AlphaFoldDB" id="A0A0R2MYM8"/>
<accession>A0A0R2MYM8</accession>
<name>A0A0R2MYM8_9LACO</name>
<evidence type="ECO:0000256" key="5">
    <source>
        <dbReference type="ARBA" id="ARBA00022683"/>
    </source>
</evidence>
<comment type="caution">
    <text evidence="11">The sequence shown here is derived from an EMBL/GenBank/DDBJ whole genome shotgun (WGS) entry which is preliminary data.</text>
</comment>
<dbReference type="RefSeq" id="WP_054778078.1">
    <property type="nucleotide sequence ID" value="NZ_BBBX01000030.1"/>
</dbReference>
<dbReference type="PANTHER" id="PTHR32502">
    <property type="entry name" value="N-ACETYLGALACTOSAMINE PERMEASE II COMPONENT-RELATED"/>
    <property type="match status" value="1"/>
</dbReference>
<evidence type="ECO:0000256" key="2">
    <source>
        <dbReference type="ARBA" id="ARBA00022448"/>
    </source>
</evidence>
<reference evidence="11 12" key="1">
    <citation type="journal article" date="2015" name="Genome Announc.">
        <title>Expanding the biotechnology potential of lactobacilli through comparative genomics of 213 strains and associated genera.</title>
        <authorList>
            <person name="Sun Z."/>
            <person name="Harris H.M."/>
            <person name="McCann A."/>
            <person name="Guo C."/>
            <person name="Argimon S."/>
            <person name="Zhang W."/>
            <person name="Yang X."/>
            <person name="Jeffery I.B."/>
            <person name="Cooney J.C."/>
            <person name="Kagawa T.F."/>
            <person name="Liu W."/>
            <person name="Song Y."/>
            <person name="Salvetti E."/>
            <person name="Wrobel A."/>
            <person name="Rasinkangas P."/>
            <person name="Parkhill J."/>
            <person name="Rea M.C."/>
            <person name="O'Sullivan O."/>
            <person name="Ritari J."/>
            <person name="Douillard F.P."/>
            <person name="Paul Ross R."/>
            <person name="Yang R."/>
            <person name="Briner A.E."/>
            <person name="Felis G.E."/>
            <person name="de Vos W.M."/>
            <person name="Barrangou R."/>
            <person name="Klaenhammer T.R."/>
            <person name="Caufield P.W."/>
            <person name="Cui Y."/>
            <person name="Zhang H."/>
            <person name="O'Toole P.W."/>
        </authorList>
    </citation>
    <scope>NUCLEOTIDE SEQUENCE [LARGE SCALE GENOMIC DNA]</scope>
    <source>
        <strain evidence="11 12">DSM 24301</strain>
    </source>
</reference>
<evidence type="ECO:0000256" key="4">
    <source>
        <dbReference type="ARBA" id="ARBA00022597"/>
    </source>
</evidence>
<keyword evidence="5" id="KW-0598">Phosphotransferase system</keyword>
<feature type="compositionally biased region" description="Acidic residues" evidence="9">
    <location>
        <begin position="260"/>
        <end position="271"/>
    </location>
</feature>
<dbReference type="InterPro" id="IPR050303">
    <property type="entry name" value="GatZ_KbaZ_carbometab"/>
</dbReference>
<evidence type="ECO:0000256" key="1">
    <source>
        <dbReference type="ARBA" id="ARBA00004651"/>
    </source>
</evidence>
<keyword evidence="7 10" id="KW-1133">Transmembrane helix</keyword>
<evidence type="ECO:0000256" key="8">
    <source>
        <dbReference type="ARBA" id="ARBA00023136"/>
    </source>
</evidence>
<comment type="subcellular location">
    <subcellularLocation>
        <location evidence="1">Cell membrane</location>
        <topology evidence="1">Multi-pass membrane protein</topology>
    </subcellularLocation>
</comment>
<dbReference type="PROSITE" id="PS51106">
    <property type="entry name" value="PTS_EIIC_TYPE_4"/>
    <property type="match status" value="1"/>
</dbReference>
<protein>
    <submittedName>
        <fullName evidence="11">PTS system, N-acetylgalactosamine-specific IIC component</fullName>
    </submittedName>
</protein>
<dbReference type="EMBL" id="JQCE01000020">
    <property type="protein sequence ID" value="KRO17307.1"/>
    <property type="molecule type" value="Genomic_DNA"/>
</dbReference>
<dbReference type="Pfam" id="PF03609">
    <property type="entry name" value="EII-Sor"/>
    <property type="match status" value="1"/>
</dbReference>
<evidence type="ECO:0000256" key="6">
    <source>
        <dbReference type="ARBA" id="ARBA00022692"/>
    </source>
</evidence>
<evidence type="ECO:0000256" key="10">
    <source>
        <dbReference type="SAM" id="Phobius"/>
    </source>
</evidence>
<dbReference type="PATRIC" id="fig|1293598.4.peg.459"/>
<feature type="region of interest" description="Disordered" evidence="9">
    <location>
        <begin position="246"/>
        <end position="271"/>
    </location>
</feature>
<keyword evidence="12" id="KW-1185">Reference proteome</keyword>